<accession>A0A0F8WEK4</accession>
<dbReference type="InterPro" id="IPR000551">
    <property type="entry name" value="MerR-type_HTH_dom"/>
</dbReference>
<feature type="domain" description="HTH merR-type" evidence="1">
    <location>
        <begin position="12"/>
        <end position="62"/>
    </location>
</feature>
<gene>
    <name evidence="2" type="ORF">LCGC14_3079430</name>
</gene>
<dbReference type="InterPro" id="IPR009061">
    <property type="entry name" value="DNA-bd_dom_put_sf"/>
</dbReference>
<evidence type="ECO:0000313" key="2">
    <source>
        <dbReference type="EMBL" id="KKK54958.1"/>
    </source>
</evidence>
<protein>
    <recommendedName>
        <fullName evidence="1">HTH merR-type domain-containing protein</fullName>
    </recommendedName>
</protein>
<dbReference type="GO" id="GO:0003677">
    <property type="term" value="F:DNA binding"/>
    <property type="evidence" value="ECO:0007669"/>
    <property type="project" value="InterPro"/>
</dbReference>
<sequence>MKTLEAEAHGWYTTGEVAAALGMSKQRLRRRIQANLLQPPDKGYDHNQWYYSPEWLEKAKQVLHITV</sequence>
<dbReference type="SUPFAM" id="SSF46955">
    <property type="entry name" value="Putative DNA-binding domain"/>
    <property type="match status" value="1"/>
</dbReference>
<comment type="caution">
    <text evidence="2">The sequence shown here is derived from an EMBL/GenBank/DDBJ whole genome shotgun (WGS) entry which is preliminary data.</text>
</comment>
<name>A0A0F8WEK4_9ZZZZ</name>
<organism evidence="2">
    <name type="scientific">marine sediment metagenome</name>
    <dbReference type="NCBI Taxonomy" id="412755"/>
    <lineage>
        <taxon>unclassified sequences</taxon>
        <taxon>metagenomes</taxon>
        <taxon>ecological metagenomes</taxon>
    </lineage>
</organism>
<dbReference type="Pfam" id="PF13411">
    <property type="entry name" value="MerR_1"/>
    <property type="match status" value="1"/>
</dbReference>
<dbReference type="EMBL" id="LAZR01065727">
    <property type="protein sequence ID" value="KKK54958.1"/>
    <property type="molecule type" value="Genomic_DNA"/>
</dbReference>
<dbReference type="AlphaFoldDB" id="A0A0F8WEK4"/>
<dbReference type="Gene3D" id="1.10.1660.10">
    <property type="match status" value="1"/>
</dbReference>
<reference evidence="2" key="1">
    <citation type="journal article" date="2015" name="Nature">
        <title>Complex archaea that bridge the gap between prokaryotes and eukaryotes.</title>
        <authorList>
            <person name="Spang A."/>
            <person name="Saw J.H."/>
            <person name="Jorgensen S.L."/>
            <person name="Zaremba-Niedzwiedzka K."/>
            <person name="Martijn J."/>
            <person name="Lind A.E."/>
            <person name="van Eijk R."/>
            <person name="Schleper C."/>
            <person name="Guy L."/>
            <person name="Ettema T.J."/>
        </authorList>
    </citation>
    <scope>NUCLEOTIDE SEQUENCE</scope>
</reference>
<proteinExistence type="predicted"/>
<evidence type="ECO:0000259" key="1">
    <source>
        <dbReference type="Pfam" id="PF13411"/>
    </source>
</evidence>
<dbReference type="GO" id="GO:0006355">
    <property type="term" value="P:regulation of DNA-templated transcription"/>
    <property type="evidence" value="ECO:0007669"/>
    <property type="project" value="InterPro"/>
</dbReference>